<gene>
    <name evidence="3" type="ORF">FOMPIDRAFT_82783</name>
</gene>
<protein>
    <submittedName>
        <fullName evidence="3">Uncharacterized protein</fullName>
    </submittedName>
</protein>
<accession>S8G3F0</accession>
<dbReference type="HOGENOM" id="CLU_780836_0_0_1"/>
<evidence type="ECO:0000256" key="2">
    <source>
        <dbReference type="SAM" id="MobiDB-lite"/>
    </source>
</evidence>
<dbReference type="Proteomes" id="UP000015241">
    <property type="component" value="Unassembled WGS sequence"/>
</dbReference>
<evidence type="ECO:0000313" key="4">
    <source>
        <dbReference type="Proteomes" id="UP000015241"/>
    </source>
</evidence>
<feature type="compositionally biased region" description="Low complexity" evidence="2">
    <location>
        <begin position="233"/>
        <end position="247"/>
    </location>
</feature>
<reference evidence="3 4" key="1">
    <citation type="journal article" date="2012" name="Science">
        <title>The Paleozoic origin of enzymatic lignin decomposition reconstructed from 31 fungal genomes.</title>
        <authorList>
            <person name="Floudas D."/>
            <person name="Binder M."/>
            <person name="Riley R."/>
            <person name="Barry K."/>
            <person name="Blanchette R.A."/>
            <person name="Henrissat B."/>
            <person name="Martinez A.T."/>
            <person name="Otillar R."/>
            <person name="Spatafora J.W."/>
            <person name="Yadav J.S."/>
            <person name="Aerts A."/>
            <person name="Benoit I."/>
            <person name="Boyd A."/>
            <person name="Carlson A."/>
            <person name="Copeland A."/>
            <person name="Coutinho P.M."/>
            <person name="de Vries R.P."/>
            <person name="Ferreira P."/>
            <person name="Findley K."/>
            <person name="Foster B."/>
            <person name="Gaskell J."/>
            <person name="Glotzer D."/>
            <person name="Gorecki P."/>
            <person name="Heitman J."/>
            <person name="Hesse C."/>
            <person name="Hori C."/>
            <person name="Igarashi K."/>
            <person name="Jurgens J.A."/>
            <person name="Kallen N."/>
            <person name="Kersten P."/>
            <person name="Kohler A."/>
            <person name="Kuees U."/>
            <person name="Kumar T.K.A."/>
            <person name="Kuo A."/>
            <person name="LaButti K."/>
            <person name="Larrondo L.F."/>
            <person name="Lindquist E."/>
            <person name="Ling A."/>
            <person name="Lombard V."/>
            <person name="Lucas S."/>
            <person name="Lundell T."/>
            <person name="Martin R."/>
            <person name="McLaughlin D.J."/>
            <person name="Morgenstern I."/>
            <person name="Morin E."/>
            <person name="Murat C."/>
            <person name="Nagy L.G."/>
            <person name="Nolan M."/>
            <person name="Ohm R.A."/>
            <person name="Patyshakuliyeva A."/>
            <person name="Rokas A."/>
            <person name="Ruiz-Duenas F.J."/>
            <person name="Sabat G."/>
            <person name="Salamov A."/>
            <person name="Samejima M."/>
            <person name="Schmutz J."/>
            <person name="Slot J.C."/>
            <person name="St John F."/>
            <person name="Stenlid J."/>
            <person name="Sun H."/>
            <person name="Sun S."/>
            <person name="Syed K."/>
            <person name="Tsang A."/>
            <person name="Wiebenga A."/>
            <person name="Young D."/>
            <person name="Pisabarro A."/>
            <person name="Eastwood D.C."/>
            <person name="Martin F."/>
            <person name="Cullen D."/>
            <person name="Grigoriev I.V."/>
            <person name="Hibbett D.S."/>
        </authorList>
    </citation>
    <scope>NUCLEOTIDE SEQUENCE</scope>
    <source>
        <strain evidence="4">FP-58527</strain>
    </source>
</reference>
<evidence type="ECO:0000256" key="1">
    <source>
        <dbReference type="SAM" id="Coils"/>
    </source>
</evidence>
<proteinExistence type="predicted"/>
<dbReference type="EMBL" id="KE504125">
    <property type="protein sequence ID" value="EPT04805.1"/>
    <property type="molecule type" value="Genomic_DNA"/>
</dbReference>
<dbReference type="AlphaFoldDB" id="S8G3F0"/>
<feature type="region of interest" description="Disordered" evidence="2">
    <location>
        <begin position="221"/>
        <end position="247"/>
    </location>
</feature>
<keyword evidence="1" id="KW-0175">Coiled coil</keyword>
<evidence type="ECO:0000313" key="3">
    <source>
        <dbReference type="EMBL" id="EPT04805.1"/>
    </source>
</evidence>
<keyword evidence="4" id="KW-1185">Reference proteome</keyword>
<name>S8G3F0_FOMSC</name>
<feature type="coiled-coil region" evidence="1">
    <location>
        <begin position="153"/>
        <end position="180"/>
    </location>
</feature>
<dbReference type="InParanoid" id="S8G3F0"/>
<sequence>MSYFMPYTLHGSNRTRGTTAIDLLNAIRDGSWRSKPREPQYIAAPVPSRARASYADILDNEWELWRGGVRLVSTKQEAVQRECLDEDSPYATWPPPRSFIRNASYAPSSELGLGMGVTGLGSERLSIVEGCSNERVQCDCYAHGTSEQRQDQSEDQTAEVARLLDELLELQRQRRAQEKKDRLLAHAWSVPFRGPQAFDGAEPGLNDETTATTRSVWGRAGNVRYDGTDPPVNSSSRPLSFSTSSTTTTNTMLPSVEYMYIPAPGASPDYSQGRVNARAYDADPKRLPYTDSIAPPTSSSTSSLPKILARGFSFFETAPKKPAEKISWGNRVGRRIRGCGRQIMGHA</sequence>
<organism evidence="3 4">
    <name type="scientific">Fomitopsis schrenkii</name>
    <name type="common">Brown rot fungus</name>
    <dbReference type="NCBI Taxonomy" id="2126942"/>
    <lineage>
        <taxon>Eukaryota</taxon>
        <taxon>Fungi</taxon>
        <taxon>Dikarya</taxon>
        <taxon>Basidiomycota</taxon>
        <taxon>Agaricomycotina</taxon>
        <taxon>Agaricomycetes</taxon>
        <taxon>Polyporales</taxon>
        <taxon>Fomitopsis</taxon>
    </lineage>
</organism>
<dbReference type="OrthoDB" id="2810303at2759"/>